<evidence type="ECO:0008006" key="2">
    <source>
        <dbReference type="Google" id="ProtNLM"/>
    </source>
</evidence>
<comment type="caution">
    <text evidence="1">The sequence shown here is derived from an EMBL/GenBank/DDBJ whole genome shotgun (WGS) entry which is preliminary data.</text>
</comment>
<reference evidence="1" key="1">
    <citation type="journal article" date="2020" name="mSystems">
        <title>Genome- and Community-Level Interaction Insights into Carbon Utilization and Element Cycling Functions of Hydrothermarchaeota in Hydrothermal Sediment.</title>
        <authorList>
            <person name="Zhou Z."/>
            <person name="Liu Y."/>
            <person name="Xu W."/>
            <person name="Pan J."/>
            <person name="Luo Z.H."/>
            <person name="Li M."/>
        </authorList>
    </citation>
    <scope>NUCLEOTIDE SEQUENCE [LARGE SCALE GENOMIC DNA]</scope>
    <source>
        <strain evidence="1">SpSt-116</strain>
    </source>
</reference>
<protein>
    <recommendedName>
        <fullName evidence="2">AbiEi antitoxin C-terminal domain-containing protein</fullName>
    </recommendedName>
</protein>
<gene>
    <name evidence="1" type="ORF">ENN26_08300</name>
</gene>
<proteinExistence type="predicted"/>
<accession>A0A7C1GQM4</accession>
<evidence type="ECO:0000313" key="1">
    <source>
        <dbReference type="EMBL" id="HDP15752.1"/>
    </source>
</evidence>
<dbReference type="EMBL" id="DSAY01000150">
    <property type="protein sequence ID" value="HDP15752.1"/>
    <property type="molecule type" value="Genomic_DNA"/>
</dbReference>
<sequence>MRLSEWVKLVEELKEKGYKVVHVSALRSMTRLGDASLNVALWRLQRLGLVHRVARGWVCLGKCEVWEVVRTAFPSGYISMEWALHYHEIIDQPSQVVTVVWLGKPRKVKSRVYTFELHKISRKLYFGFDTGKMIAEPEKALLDTIYLRGYVPPELNLDLLDLEKLVRYAERFPRKTKISIKSLGLY</sequence>
<organism evidence="1">
    <name type="scientific">Thermofilum adornatum</name>
    <dbReference type="NCBI Taxonomy" id="1365176"/>
    <lineage>
        <taxon>Archaea</taxon>
        <taxon>Thermoproteota</taxon>
        <taxon>Thermoprotei</taxon>
        <taxon>Thermofilales</taxon>
        <taxon>Thermofilaceae</taxon>
        <taxon>Thermofilum</taxon>
    </lineage>
</organism>
<dbReference type="AlphaFoldDB" id="A0A7C1GQM4"/>
<name>A0A7C1GQM4_9CREN</name>